<organism evidence="2 3">
    <name type="scientific">Portibacter lacus</name>
    <dbReference type="NCBI Taxonomy" id="1099794"/>
    <lineage>
        <taxon>Bacteria</taxon>
        <taxon>Pseudomonadati</taxon>
        <taxon>Bacteroidota</taxon>
        <taxon>Saprospiria</taxon>
        <taxon>Saprospirales</taxon>
        <taxon>Haliscomenobacteraceae</taxon>
        <taxon>Portibacter</taxon>
    </lineage>
</organism>
<reference evidence="2" key="2">
    <citation type="submission" date="2023-01" db="EMBL/GenBank/DDBJ databases">
        <title>Draft genome sequence of Portibacter lacus strain NBRC 108769.</title>
        <authorList>
            <person name="Sun Q."/>
            <person name="Mori K."/>
        </authorList>
    </citation>
    <scope>NUCLEOTIDE SEQUENCE</scope>
    <source>
        <strain evidence="2">NBRC 108769</strain>
    </source>
</reference>
<keyword evidence="1" id="KW-0732">Signal</keyword>
<comment type="caution">
    <text evidence="2">The sequence shown here is derived from an EMBL/GenBank/DDBJ whole genome shotgun (WGS) entry which is preliminary data.</text>
</comment>
<accession>A0AA37SP93</accession>
<proteinExistence type="predicted"/>
<dbReference type="EMBL" id="BSOH01000005">
    <property type="protein sequence ID" value="GLR16356.1"/>
    <property type="molecule type" value="Genomic_DNA"/>
</dbReference>
<feature type="signal peptide" evidence="1">
    <location>
        <begin position="1"/>
        <end position="24"/>
    </location>
</feature>
<name>A0AA37SP93_9BACT</name>
<reference evidence="2" key="1">
    <citation type="journal article" date="2014" name="Int. J. Syst. Evol. Microbiol.">
        <title>Complete genome sequence of Corynebacterium casei LMG S-19264T (=DSM 44701T), isolated from a smear-ripened cheese.</title>
        <authorList>
            <consortium name="US DOE Joint Genome Institute (JGI-PGF)"/>
            <person name="Walter F."/>
            <person name="Albersmeier A."/>
            <person name="Kalinowski J."/>
            <person name="Ruckert C."/>
        </authorList>
    </citation>
    <scope>NUCLEOTIDE SEQUENCE</scope>
    <source>
        <strain evidence="2">NBRC 108769</strain>
    </source>
</reference>
<keyword evidence="3" id="KW-1185">Reference proteome</keyword>
<protein>
    <recommendedName>
        <fullName evidence="4">DUF4252 domain-containing protein</fullName>
    </recommendedName>
</protein>
<evidence type="ECO:0000256" key="1">
    <source>
        <dbReference type="SAM" id="SignalP"/>
    </source>
</evidence>
<evidence type="ECO:0008006" key="4">
    <source>
        <dbReference type="Google" id="ProtNLM"/>
    </source>
</evidence>
<dbReference type="InterPro" id="IPR025348">
    <property type="entry name" value="DUF4252"/>
</dbReference>
<sequence length="171" mass="19457">MKKISLILTMMVVAIASSFGQADAIEKYFDKYMDDENFTVVYISPKMFEMVAKIAPEDMDQETRDVIKDLKGLRILTTEYNTKAFYKEAKSLINTKEYEILMTVRDDGTNVEFLVKDSGDIINELLLLVGGDEFVMMSFVGNIDLKKIAKLANSVDIDGMEHLKNLDDKKN</sequence>
<dbReference type="RefSeq" id="WP_235293162.1">
    <property type="nucleotide sequence ID" value="NZ_BSOH01000005.1"/>
</dbReference>
<feature type="chain" id="PRO_5041374161" description="DUF4252 domain-containing protein" evidence="1">
    <location>
        <begin position="25"/>
        <end position="171"/>
    </location>
</feature>
<dbReference type="AlphaFoldDB" id="A0AA37SP93"/>
<evidence type="ECO:0000313" key="3">
    <source>
        <dbReference type="Proteomes" id="UP001156666"/>
    </source>
</evidence>
<gene>
    <name evidence="2" type="ORF">GCM10007940_09710</name>
</gene>
<evidence type="ECO:0000313" key="2">
    <source>
        <dbReference type="EMBL" id="GLR16356.1"/>
    </source>
</evidence>
<dbReference type="Proteomes" id="UP001156666">
    <property type="component" value="Unassembled WGS sequence"/>
</dbReference>
<dbReference type="Pfam" id="PF14060">
    <property type="entry name" value="DUF4252"/>
    <property type="match status" value="1"/>
</dbReference>